<evidence type="ECO:0000313" key="2">
    <source>
        <dbReference type="EMBL" id="ASR75338.1"/>
    </source>
</evidence>
<reference evidence="2" key="1">
    <citation type="submission" date="2017-07" db="EMBL/GenBank/DDBJ databases">
        <title>Chromosomal microdeletions drove parallel domestication of plant architecture in Asian and African rice#.</title>
        <authorList>
            <person name="Wu Y."/>
            <person name="Zhao S."/>
            <person name="Li X."/>
            <person name="Zhang B."/>
            <person name="Jiang L."/>
            <person name="Tang Y."/>
            <person name="Zhao J."/>
            <person name="Ma X."/>
            <person name="Cai H."/>
            <person name="Sun C."/>
            <person name="Tan L."/>
        </authorList>
    </citation>
    <scope>NUCLEOTIDE SEQUENCE</scope>
</reference>
<organism evidence="2">
    <name type="scientific">Oryza rufipogon</name>
    <name type="common">Brownbeard rice</name>
    <name type="synonym">Asian wild rice</name>
    <dbReference type="NCBI Taxonomy" id="4529"/>
    <lineage>
        <taxon>Eukaryota</taxon>
        <taxon>Viridiplantae</taxon>
        <taxon>Streptophyta</taxon>
        <taxon>Embryophyta</taxon>
        <taxon>Tracheophyta</taxon>
        <taxon>Spermatophyta</taxon>
        <taxon>Magnoliopsida</taxon>
        <taxon>Liliopsida</taxon>
        <taxon>Poales</taxon>
        <taxon>Poaceae</taxon>
        <taxon>BOP clade</taxon>
        <taxon>Oryzoideae</taxon>
        <taxon>Oryzeae</taxon>
        <taxon>Oryzinae</taxon>
        <taxon>Oryza</taxon>
    </lineage>
</organism>
<dbReference type="AlphaFoldDB" id="A0A2I4S627"/>
<name>A0A2I4S627_ORYRU</name>
<gene>
    <name evidence="2" type="ORF">YJ_4</name>
</gene>
<feature type="compositionally biased region" description="Basic and acidic residues" evidence="1">
    <location>
        <begin position="25"/>
        <end position="36"/>
    </location>
</feature>
<evidence type="ECO:0000256" key="1">
    <source>
        <dbReference type="SAM" id="MobiDB-lite"/>
    </source>
</evidence>
<sequence length="138" mass="14212">MDGTSVAESGGRRQRRRVATGELVAEGRDGERRRCGEWGTGGGGRRRLTVAGGGGGSLARSRSRGSEPMAMRVGGDGGERRRWAMAMGVGGGGGLARSRSRGSGDAGWWRRRGVAPMGDGDGSGADVAVRCSHVRIDG</sequence>
<feature type="region of interest" description="Disordered" evidence="1">
    <location>
        <begin position="1"/>
        <end position="126"/>
    </location>
</feature>
<dbReference type="EMBL" id="MF503971">
    <property type="protein sequence ID" value="ASR75338.1"/>
    <property type="molecule type" value="Genomic_DNA"/>
</dbReference>
<accession>A0A2I4S627</accession>
<protein>
    <submittedName>
        <fullName evidence="2">Uncharacterized protein</fullName>
    </submittedName>
</protein>
<proteinExistence type="predicted"/>